<dbReference type="Pfam" id="PF05991">
    <property type="entry name" value="NYN_YacP"/>
    <property type="match status" value="1"/>
</dbReference>
<gene>
    <name evidence="2" type="ORF">G7058_06500</name>
</gene>
<dbReference type="InterPro" id="IPR010298">
    <property type="entry name" value="YacP-like"/>
</dbReference>
<dbReference type="GeneID" id="94552926"/>
<dbReference type="AlphaFoldDB" id="A0A6G7WHP7"/>
<accession>A0A6G7WHP7</accession>
<sequence length="179" mass="20494">MKKEILVVDGYNMIGAWPELVNLKNRDLIEEARDRLLQILSNYQAFENIEIWVVFDAQFVPGITKEYTKYKVKVVFTGQGETADTYIEGIVDKLKNVLTDVTVATSDLAEQQLVFNKGANRMSALDLMLELQRSKRARDKEAEYQKVQGYGRKKRGSLTEEQLDELGRLRESLSGKSIK</sequence>
<proteinExistence type="predicted"/>
<dbReference type="RefSeq" id="WP_166062767.1">
    <property type="nucleotide sequence ID" value="NZ_CP049889.1"/>
</dbReference>
<feature type="region of interest" description="Disordered" evidence="1">
    <location>
        <begin position="137"/>
        <end position="156"/>
    </location>
</feature>
<organism evidence="2 3">
    <name type="scientific">Jeotgalibaca porci</name>
    <dbReference type="NCBI Taxonomy" id="1868793"/>
    <lineage>
        <taxon>Bacteria</taxon>
        <taxon>Bacillati</taxon>
        <taxon>Bacillota</taxon>
        <taxon>Bacilli</taxon>
        <taxon>Lactobacillales</taxon>
        <taxon>Carnobacteriaceae</taxon>
        <taxon>Jeotgalibaca</taxon>
    </lineage>
</organism>
<dbReference type="PANTHER" id="PTHR34547">
    <property type="entry name" value="YACP-LIKE NYN DOMAIN PROTEIN"/>
    <property type="match status" value="1"/>
</dbReference>
<reference evidence="2 3" key="1">
    <citation type="journal article" date="2017" name="Int. J. Syst. Evol. Microbiol.">
        <title>Jeotgalibaca porci sp. nov. and Jeotgalibaca arthritidis sp. nov., isolated from pigs, and emended description of the genus Jeotgalibaca.</title>
        <authorList>
            <person name="Zamora L."/>
            <person name="Perez-Sancho M."/>
            <person name="Dominguez L."/>
            <person name="Fernandez-Garayzabal J.F."/>
            <person name="Vela A.I."/>
        </authorList>
    </citation>
    <scope>NUCLEOTIDE SEQUENCE [LARGE SCALE GENOMIC DNA]</scope>
    <source>
        <strain evidence="2 3">CCUG 69148</strain>
    </source>
</reference>
<dbReference type="EMBL" id="CP049889">
    <property type="protein sequence ID" value="QIK51708.1"/>
    <property type="molecule type" value="Genomic_DNA"/>
</dbReference>
<dbReference type="Proteomes" id="UP000501830">
    <property type="component" value="Chromosome"/>
</dbReference>
<dbReference type="PANTHER" id="PTHR34547:SF1">
    <property type="entry name" value="YACP-LIKE NYN DOMAIN PROTEIN"/>
    <property type="match status" value="1"/>
</dbReference>
<dbReference type="CDD" id="cd10912">
    <property type="entry name" value="PIN_YacP-like"/>
    <property type="match status" value="1"/>
</dbReference>
<dbReference type="KEGG" id="jpo:G7058_06500"/>
<name>A0A6G7WHP7_9LACT</name>
<evidence type="ECO:0000313" key="3">
    <source>
        <dbReference type="Proteomes" id="UP000501830"/>
    </source>
</evidence>
<evidence type="ECO:0000313" key="2">
    <source>
        <dbReference type="EMBL" id="QIK51708.1"/>
    </source>
</evidence>
<keyword evidence="3" id="KW-1185">Reference proteome</keyword>
<evidence type="ECO:0000256" key="1">
    <source>
        <dbReference type="SAM" id="MobiDB-lite"/>
    </source>
</evidence>
<protein>
    <submittedName>
        <fullName evidence="2">NYN domain-containing protein</fullName>
    </submittedName>
</protein>